<evidence type="ECO:0000313" key="11">
    <source>
        <dbReference type="Proteomes" id="UP000502065"/>
    </source>
</evidence>
<gene>
    <name evidence="10" type="ORF">AAQM_2010</name>
</gene>
<protein>
    <submittedName>
        <fullName evidence="10">Chain length determinant protein, Wzz family</fullName>
    </submittedName>
</protein>
<evidence type="ECO:0000256" key="5">
    <source>
        <dbReference type="ARBA" id="ARBA00023136"/>
    </source>
</evidence>
<keyword evidence="3 7" id="KW-0812">Transmembrane</keyword>
<keyword evidence="6" id="KW-0175">Coiled coil</keyword>
<reference evidence="10 11" key="1">
    <citation type="submission" date="2018-07" db="EMBL/GenBank/DDBJ databases">
        <title>Identification of phenol metabolism pathways in Arcobacter.</title>
        <authorList>
            <person name="Miller W.G."/>
            <person name="Yee E."/>
            <person name="Bono J.L."/>
        </authorList>
    </citation>
    <scope>NUCLEOTIDE SEQUENCE [LARGE SCALE GENOMIC DNA]</scope>
    <source>
        <strain evidence="10 11">W63</strain>
    </source>
</reference>
<evidence type="ECO:0000256" key="2">
    <source>
        <dbReference type="ARBA" id="ARBA00022475"/>
    </source>
</evidence>
<evidence type="ECO:0000256" key="1">
    <source>
        <dbReference type="ARBA" id="ARBA00004651"/>
    </source>
</evidence>
<sequence>MQNKEYIVEDEIDLKELFKTIWNKRVFILVFTAVVTGLAIAFAYIKTPIYSVKALVEIGTFKTDNDKNTYVDDADSLSKKLSMIFIDLRENIEDKKYEIVNISIPKGMKNFIEITSESTSNDEAINGIKEILDYVKEEHSKLLADVREKNIIEIKNIDISIKNIEEDKITSINKKIDLLNQNISNLEEQMSFVTETLKNINKLDPSISALKLMEKRDISNAIVENKSDLYDLIEAKESLMNVDINKLLERKKLLESLTLEHNLKNTEIVGNILVDEDPEKPKKALIVIVGFVTGFIISIFLVFIMQFINNIRKEEN</sequence>
<name>A0AAE7B473_9BACT</name>
<keyword evidence="5 7" id="KW-0472">Membrane</keyword>
<feature type="transmembrane region" description="Helical" evidence="7">
    <location>
        <begin position="284"/>
        <end position="308"/>
    </location>
</feature>
<evidence type="ECO:0000259" key="9">
    <source>
        <dbReference type="Pfam" id="PF13807"/>
    </source>
</evidence>
<dbReference type="Pfam" id="PF13807">
    <property type="entry name" value="GNVR"/>
    <property type="match status" value="1"/>
</dbReference>
<dbReference type="GO" id="GO:0004713">
    <property type="term" value="F:protein tyrosine kinase activity"/>
    <property type="evidence" value="ECO:0007669"/>
    <property type="project" value="TreeGrafter"/>
</dbReference>
<dbReference type="InterPro" id="IPR050445">
    <property type="entry name" value="Bact_polysacc_biosynth/exp"/>
</dbReference>
<dbReference type="InterPro" id="IPR003856">
    <property type="entry name" value="LPS_length_determ_N"/>
</dbReference>
<accession>A0AAE7B473</accession>
<feature type="domain" description="Tyrosine-protein kinase G-rich" evidence="9">
    <location>
        <begin position="246"/>
        <end position="305"/>
    </location>
</feature>
<feature type="coiled-coil region" evidence="6">
    <location>
        <begin position="162"/>
        <end position="203"/>
    </location>
</feature>
<dbReference type="EMBL" id="CP030944">
    <property type="protein sequence ID" value="QKE26731.1"/>
    <property type="molecule type" value="Genomic_DNA"/>
</dbReference>
<dbReference type="PANTHER" id="PTHR32309">
    <property type="entry name" value="TYROSINE-PROTEIN KINASE"/>
    <property type="match status" value="1"/>
</dbReference>
<dbReference type="Pfam" id="PF02706">
    <property type="entry name" value="Wzz"/>
    <property type="match status" value="1"/>
</dbReference>
<dbReference type="GO" id="GO:0005886">
    <property type="term" value="C:plasma membrane"/>
    <property type="evidence" value="ECO:0007669"/>
    <property type="project" value="UniProtKB-SubCell"/>
</dbReference>
<proteinExistence type="predicted"/>
<feature type="domain" description="Polysaccharide chain length determinant N-terminal" evidence="8">
    <location>
        <begin position="10"/>
        <end position="76"/>
    </location>
</feature>
<dbReference type="KEGG" id="aaqi:AAQM_2010"/>
<organism evidence="10 11">
    <name type="scientific">Arcobacter aquimarinus</name>
    <dbReference type="NCBI Taxonomy" id="1315211"/>
    <lineage>
        <taxon>Bacteria</taxon>
        <taxon>Pseudomonadati</taxon>
        <taxon>Campylobacterota</taxon>
        <taxon>Epsilonproteobacteria</taxon>
        <taxon>Campylobacterales</taxon>
        <taxon>Arcobacteraceae</taxon>
        <taxon>Arcobacter</taxon>
    </lineage>
</organism>
<keyword evidence="2" id="KW-1003">Cell membrane</keyword>
<keyword evidence="11" id="KW-1185">Reference proteome</keyword>
<evidence type="ECO:0000256" key="7">
    <source>
        <dbReference type="SAM" id="Phobius"/>
    </source>
</evidence>
<keyword evidence="4 7" id="KW-1133">Transmembrane helix</keyword>
<evidence type="ECO:0000259" key="8">
    <source>
        <dbReference type="Pfam" id="PF02706"/>
    </source>
</evidence>
<evidence type="ECO:0000313" key="10">
    <source>
        <dbReference type="EMBL" id="QKE26731.1"/>
    </source>
</evidence>
<evidence type="ECO:0000256" key="3">
    <source>
        <dbReference type="ARBA" id="ARBA00022692"/>
    </source>
</evidence>
<dbReference type="AlphaFoldDB" id="A0AAE7B473"/>
<comment type="subcellular location">
    <subcellularLocation>
        <location evidence="1">Cell membrane</location>
        <topology evidence="1">Multi-pass membrane protein</topology>
    </subcellularLocation>
</comment>
<dbReference type="Proteomes" id="UP000502065">
    <property type="component" value="Chromosome"/>
</dbReference>
<evidence type="ECO:0000256" key="6">
    <source>
        <dbReference type="SAM" id="Coils"/>
    </source>
</evidence>
<feature type="transmembrane region" description="Helical" evidence="7">
    <location>
        <begin position="26"/>
        <end position="45"/>
    </location>
</feature>
<dbReference type="InterPro" id="IPR032807">
    <property type="entry name" value="GNVR"/>
</dbReference>
<dbReference type="PANTHER" id="PTHR32309:SF13">
    <property type="entry name" value="FERRIC ENTEROBACTIN TRANSPORT PROTEIN FEPE"/>
    <property type="match status" value="1"/>
</dbReference>
<evidence type="ECO:0000256" key="4">
    <source>
        <dbReference type="ARBA" id="ARBA00022989"/>
    </source>
</evidence>
<dbReference type="RefSeq" id="WP_129095740.1">
    <property type="nucleotide sequence ID" value="NZ_CBCSAE010000012.1"/>
</dbReference>